<dbReference type="AlphaFoldDB" id="X1C5C2"/>
<proteinExistence type="predicted"/>
<evidence type="ECO:0000313" key="2">
    <source>
        <dbReference type="EMBL" id="GAH02557.1"/>
    </source>
</evidence>
<reference evidence="2" key="1">
    <citation type="journal article" date="2014" name="Front. Microbiol.">
        <title>High frequency of phylogenetically diverse reductive dehalogenase-homologous genes in deep subseafloor sedimentary metagenomes.</title>
        <authorList>
            <person name="Kawai M."/>
            <person name="Futagami T."/>
            <person name="Toyoda A."/>
            <person name="Takaki Y."/>
            <person name="Nishi S."/>
            <person name="Hori S."/>
            <person name="Arai W."/>
            <person name="Tsubouchi T."/>
            <person name="Morono Y."/>
            <person name="Uchiyama I."/>
            <person name="Ito T."/>
            <person name="Fujiyama A."/>
            <person name="Inagaki F."/>
            <person name="Takami H."/>
        </authorList>
    </citation>
    <scope>NUCLEOTIDE SEQUENCE</scope>
    <source>
        <strain evidence="2">Expedition CK06-06</strain>
    </source>
</reference>
<feature type="transmembrane region" description="Helical" evidence="1">
    <location>
        <begin position="6"/>
        <end position="28"/>
    </location>
</feature>
<protein>
    <submittedName>
        <fullName evidence="2">Uncharacterized protein</fullName>
    </submittedName>
</protein>
<keyword evidence="1" id="KW-1133">Transmembrane helix</keyword>
<comment type="caution">
    <text evidence="2">The sequence shown here is derived from an EMBL/GenBank/DDBJ whole genome shotgun (WGS) entry which is preliminary data.</text>
</comment>
<evidence type="ECO:0000256" key="1">
    <source>
        <dbReference type="SAM" id="Phobius"/>
    </source>
</evidence>
<dbReference type="EMBL" id="BART01026911">
    <property type="protein sequence ID" value="GAH02557.1"/>
    <property type="molecule type" value="Genomic_DNA"/>
</dbReference>
<keyword evidence="1" id="KW-0812">Transmembrane</keyword>
<keyword evidence="1" id="KW-0472">Membrane</keyword>
<feature type="non-terminal residue" evidence="2">
    <location>
        <position position="74"/>
    </location>
</feature>
<accession>X1C5C2</accession>
<organism evidence="2">
    <name type="scientific">marine sediment metagenome</name>
    <dbReference type="NCBI Taxonomy" id="412755"/>
    <lineage>
        <taxon>unclassified sequences</taxon>
        <taxon>metagenomes</taxon>
        <taxon>ecological metagenomes</taxon>
    </lineage>
</organism>
<gene>
    <name evidence="2" type="ORF">S01H4_47851</name>
</gene>
<name>X1C5C2_9ZZZZ</name>
<sequence>MTFWTDIWRIVIGVIVGGLVTGSVMLLVEWWKNRNIANNWKKSLLVEVKQNYIFKRNEVEELNLRLIGTPPGFN</sequence>